<evidence type="ECO:0000256" key="1">
    <source>
        <dbReference type="ARBA" id="ARBA00023125"/>
    </source>
</evidence>
<evidence type="ECO:0000259" key="2">
    <source>
        <dbReference type="PROSITE" id="PS50943"/>
    </source>
</evidence>
<evidence type="ECO:0000313" key="4">
    <source>
        <dbReference type="Proteomes" id="UP000319756"/>
    </source>
</evidence>
<reference evidence="4" key="1">
    <citation type="submission" date="2019-01" db="EMBL/GenBank/DDBJ databases">
        <title>Genomic analysis of Salicibibacter sp. NKC3-5.</title>
        <authorList>
            <person name="Oh Y.J."/>
        </authorList>
    </citation>
    <scope>NUCLEOTIDE SEQUENCE [LARGE SCALE GENOMIC DNA]</scope>
    <source>
        <strain evidence="4">NKC3-5</strain>
    </source>
</reference>
<dbReference type="Pfam" id="PF01381">
    <property type="entry name" value="HTH_3"/>
    <property type="match status" value="1"/>
</dbReference>
<dbReference type="GO" id="GO:0003677">
    <property type="term" value="F:DNA binding"/>
    <property type="evidence" value="ECO:0007669"/>
    <property type="project" value="UniProtKB-KW"/>
</dbReference>
<dbReference type="Gene3D" id="1.10.260.40">
    <property type="entry name" value="lambda repressor-like DNA-binding domains"/>
    <property type="match status" value="1"/>
</dbReference>
<dbReference type="Proteomes" id="UP000319756">
    <property type="component" value="Chromosome"/>
</dbReference>
<dbReference type="InterPro" id="IPR010982">
    <property type="entry name" value="Lambda_DNA-bd_dom_sf"/>
</dbReference>
<dbReference type="PANTHER" id="PTHR46558">
    <property type="entry name" value="TRACRIPTIONAL REGULATORY PROTEIN-RELATED-RELATED"/>
    <property type="match status" value="1"/>
</dbReference>
<keyword evidence="4" id="KW-1185">Reference proteome</keyword>
<dbReference type="PROSITE" id="PS50943">
    <property type="entry name" value="HTH_CROC1"/>
    <property type="match status" value="1"/>
</dbReference>
<evidence type="ECO:0000313" key="3">
    <source>
        <dbReference type="EMBL" id="QDI92484.1"/>
    </source>
</evidence>
<feature type="domain" description="HTH cro/C1-type" evidence="2">
    <location>
        <begin position="7"/>
        <end position="61"/>
    </location>
</feature>
<organism evidence="3 4">
    <name type="scientific">Salicibibacter halophilus</name>
    <dbReference type="NCBI Taxonomy" id="2502791"/>
    <lineage>
        <taxon>Bacteria</taxon>
        <taxon>Bacillati</taxon>
        <taxon>Bacillota</taxon>
        <taxon>Bacilli</taxon>
        <taxon>Bacillales</taxon>
        <taxon>Bacillaceae</taxon>
        <taxon>Salicibibacter</taxon>
    </lineage>
</organism>
<proteinExistence type="predicted"/>
<dbReference type="SMART" id="SM00530">
    <property type="entry name" value="HTH_XRE"/>
    <property type="match status" value="1"/>
</dbReference>
<accession>A0A514LKT6</accession>
<protein>
    <submittedName>
        <fullName evidence="3">XRE family transcriptional regulator</fullName>
    </submittedName>
</protein>
<dbReference type="CDD" id="cd00093">
    <property type="entry name" value="HTH_XRE"/>
    <property type="match status" value="1"/>
</dbReference>
<name>A0A514LKT6_9BACI</name>
<dbReference type="SUPFAM" id="SSF47413">
    <property type="entry name" value="lambda repressor-like DNA-binding domains"/>
    <property type="match status" value="1"/>
</dbReference>
<dbReference type="EMBL" id="CP035485">
    <property type="protein sequence ID" value="QDI92484.1"/>
    <property type="molecule type" value="Genomic_DNA"/>
</dbReference>
<gene>
    <name evidence="3" type="ORF">EPH95_15870</name>
</gene>
<dbReference type="PANTHER" id="PTHR46558:SF11">
    <property type="entry name" value="HTH-TYPE TRANSCRIPTIONAL REGULATOR XRE"/>
    <property type="match status" value="1"/>
</dbReference>
<dbReference type="KEGG" id="sale:EPH95_15870"/>
<dbReference type="AlphaFoldDB" id="A0A514LKT6"/>
<dbReference type="InterPro" id="IPR001387">
    <property type="entry name" value="Cro/C1-type_HTH"/>
</dbReference>
<keyword evidence="1" id="KW-0238">DNA-binding</keyword>
<sequence>MSFKKRLKMARINKDLKQNEAAKLLDITNSNLSTYERGIAEPDIETLKKIAELYEISLDYLVGIDSDKIEGHFSHPLDNTFHEALTEMNTTDIHILSNEDIDEETARAVKIALKNGIRMADEMLNNEDN</sequence>